<dbReference type="SUPFAM" id="SSF57850">
    <property type="entry name" value="RING/U-box"/>
    <property type="match status" value="1"/>
</dbReference>
<feature type="repeat" description="WD" evidence="4">
    <location>
        <begin position="636"/>
        <end position="678"/>
    </location>
</feature>
<dbReference type="InterPro" id="IPR013761">
    <property type="entry name" value="SAM/pointed_sf"/>
</dbReference>
<dbReference type="InterPro" id="IPR036322">
    <property type="entry name" value="WD40_repeat_dom_sf"/>
</dbReference>
<accession>A0ABD1F6R0</accession>
<dbReference type="PROSITE" id="PS50082">
    <property type="entry name" value="WD_REPEATS_2"/>
    <property type="match status" value="11"/>
</dbReference>
<dbReference type="InterPro" id="IPR019775">
    <property type="entry name" value="WD40_repeat_CS"/>
</dbReference>
<dbReference type="Pfam" id="PF04564">
    <property type="entry name" value="U-box"/>
    <property type="match status" value="1"/>
</dbReference>
<dbReference type="InterPro" id="IPR001660">
    <property type="entry name" value="SAM"/>
</dbReference>
<dbReference type="CDD" id="cd00200">
    <property type="entry name" value="WD40"/>
    <property type="match status" value="2"/>
</dbReference>
<dbReference type="PANTHER" id="PTHR22847:SF637">
    <property type="entry name" value="WD REPEAT DOMAIN 5B"/>
    <property type="match status" value="1"/>
</dbReference>
<dbReference type="SMART" id="SM00320">
    <property type="entry name" value="WD40"/>
    <property type="match status" value="14"/>
</dbReference>
<dbReference type="EMBL" id="JBDJPC010000002">
    <property type="protein sequence ID" value="KAL1513281.1"/>
    <property type="molecule type" value="Genomic_DNA"/>
</dbReference>
<feature type="repeat" description="WD" evidence="4">
    <location>
        <begin position="480"/>
        <end position="521"/>
    </location>
</feature>
<dbReference type="SUPFAM" id="SSF50960">
    <property type="entry name" value="TolB, C-terminal domain"/>
    <property type="match status" value="1"/>
</dbReference>
<dbReference type="InterPro" id="IPR003613">
    <property type="entry name" value="Ubox_domain"/>
</dbReference>
<dbReference type="PROSITE" id="PS00678">
    <property type="entry name" value="WD_REPEATS_1"/>
    <property type="match status" value="3"/>
</dbReference>
<feature type="domain" description="U-box" evidence="6">
    <location>
        <begin position="809"/>
        <end position="883"/>
    </location>
</feature>
<evidence type="ECO:0000313" key="7">
    <source>
        <dbReference type="EMBL" id="KAL1513281.1"/>
    </source>
</evidence>
<protein>
    <recommendedName>
        <fullName evidence="1">WD repeat, SAM and U-box domain-containing protein 1</fullName>
    </recommendedName>
</protein>
<dbReference type="InterPro" id="IPR015943">
    <property type="entry name" value="WD40/YVTN_repeat-like_dom_sf"/>
</dbReference>
<keyword evidence="3" id="KW-0677">Repeat</keyword>
<dbReference type="AlphaFoldDB" id="A0ABD1F6R0"/>
<dbReference type="SMART" id="SM00504">
    <property type="entry name" value="Ubox"/>
    <property type="match status" value="1"/>
</dbReference>
<dbReference type="PRINTS" id="PR00320">
    <property type="entry name" value="GPROTEINBRPT"/>
</dbReference>
<feature type="domain" description="SAM" evidence="5">
    <location>
        <begin position="735"/>
        <end position="774"/>
    </location>
</feature>
<keyword evidence="8" id="KW-1185">Reference proteome</keyword>
<dbReference type="Gene3D" id="1.10.150.50">
    <property type="entry name" value="Transcription Factor, Ets-1"/>
    <property type="match status" value="1"/>
</dbReference>
<dbReference type="InterPro" id="IPR013083">
    <property type="entry name" value="Znf_RING/FYVE/PHD"/>
</dbReference>
<dbReference type="Gene3D" id="2.130.10.10">
    <property type="entry name" value="YVTN repeat-like/Quinoprotein amine dehydrogenase"/>
    <property type="match status" value="5"/>
</dbReference>
<proteinExistence type="predicted"/>
<dbReference type="GO" id="GO:1990234">
    <property type="term" value="C:transferase complex"/>
    <property type="evidence" value="ECO:0007669"/>
    <property type="project" value="UniProtKB-ARBA"/>
</dbReference>
<evidence type="ECO:0000256" key="3">
    <source>
        <dbReference type="ARBA" id="ARBA00022737"/>
    </source>
</evidence>
<dbReference type="PROSITE" id="PS50105">
    <property type="entry name" value="SAM_DOMAIN"/>
    <property type="match status" value="1"/>
</dbReference>
<dbReference type="Pfam" id="PF00400">
    <property type="entry name" value="WD40"/>
    <property type="match status" value="12"/>
</dbReference>
<dbReference type="SUPFAM" id="SSF50978">
    <property type="entry name" value="WD40 repeat-like"/>
    <property type="match status" value="2"/>
</dbReference>
<feature type="repeat" description="WD" evidence="4">
    <location>
        <begin position="438"/>
        <end position="479"/>
    </location>
</feature>
<dbReference type="PANTHER" id="PTHR22847">
    <property type="entry name" value="WD40 REPEAT PROTEIN"/>
    <property type="match status" value="1"/>
</dbReference>
<organism evidence="7 8">
    <name type="scientific">Hypothenemus hampei</name>
    <name type="common">Coffee berry borer</name>
    <dbReference type="NCBI Taxonomy" id="57062"/>
    <lineage>
        <taxon>Eukaryota</taxon>
        <taxon>Metazoa</taxon>
        <taxon>Ecdysozoa</taxon>
        <taxon>Arthropoda</taxon>
        <taxon>Hexapoda</taxon>
        <taxon>Insecta</taxon>
        <taxon>Pterygota</taxon>
        <taxon>Neoptera</taxon>
        <taxon>Endopterygota</taxon>
        <taxon>Coleoptera</taxon>
        <taxon>Polyphaga</taxon>
        <taxon>Cucujiformia</taxon>
        <taxon>Curculionidae</taxon>
        <taxon>Scolytinae</taxon>
        <taxon>Hypothenemus</taxon>
    </lineage>
</organism>
<reference evidence="7 8" key="1">
    <citation type="submission" date="2024-05" db="EMBL/GenBank/DDBJ databases">
        <title>Genetic variation in Jamaican populations of the coffee berry borer (Hypothenemus hampei).</title>
        <authorList>
            <person name="Errbii M."/>
            <person name="Myrie A."/>
        </authorList>
    </citation>
    <scope>NUCLEOTIDE SEQUENCE [LARGE SCALE GENOMIC DNA]</scope>
    <source>
        <strain evidence="7">JA-Hopewell-2020-01-JO</strain>
        <tissue evidence="7">Whole body</tissue>
    </source>
</reference>
<dbReference type="Proteomes" id="UP001566132">
    <property type="component" value="Unassembled WGS sequence"/>
</dbReference>
<dbReference type="PROSITE" id="PS51698">
    <property type="entry name" value="U_BOX"/>
    <property type="match status" value="1"/>
</dbReference>
<comment type="caution">
    <text evidence="7">The sequence shown here is derived from an EMBL/GenBank/DDBJ whole genome shotgun (WGS) entry which is preliminary data.</text>
</comment>
<dbReference type="SUPFAM" id="SSF47769">
    <property type="entry name" value="SAM/Pointed domain"/>
    <property type="match status" value="1"/>
</dbReference>
<gene>
    <name evidence="7" type="ORF">ABEB36_002707</name>
</gene>
<dbReference type="PROSITE" id="PS50294">
    <property type="entry name" value="WD_REPEATS_REGION"/>
    <property type="match status" value="7"/>
</dbReference>
<feature type="repeat" description="WD" evidence="4">
    <location>
        <begin position="525"/>
        <end position="566"/>
    </location>
</feature>
<feature type="repeat" description="WD" evidence="4">
    <location>
        <begin position="64"/>
        <end position="105"/>
    </location>
</feature>
<evidence type="ECO:0000259" key="6">
    <source>
        <dbReference type="PROSITE" id="PS51698"/>
    </source>
</evidence>
<evidence type="ECO:0000313" key="8">
    <source>
        <dbReference type="Proteomes" id="UP001566132"/>
    </source>
</evidence>
<evidence type="ECO:0000256" key="1">
    <source>
        <dbReference type="ARBA" id="ARBA00020894"/>
    </source>
</evidence>
<feature type="repeat" description="WD" evidence="4">
    <location>
        <begin position="678"/>
        <end position="719"/>
    </location>
</feature>
<keyword evidence="2 4" id="KW-0853">WD repeat</keyword>
<dbReference type="InterPro" id="IPR020472">
    <property type="entry name" value="WD40_PAC1"/>
</dbReference>
<dbReference type="Gene3D" id="3.30.40.10">
    <property type="entry name" value="Zinc/RING finger domain, C3HC4 (zinc finger)"/>
    <property type="match status" value="1"/>
</dbReference>
<feature type="repeat" description="WD" evidence="4">
    <location>
        <begin position="269"/>
        <end position="310"/>
    </location>
</feature>
<evidence type="ECO:0000259" key="5">
    <source>
        <dbReference type="PROSITE" id="PS50105"/>
    </source>
</evidence>
<feature type="repeat" description="WD" evidence="4">
    <location>
        <begin position="18"/>
        <end position="49"/>
    </location>
</feature>
<dbReference type="CDD" id="cd16655">
    <property type="entry name" value="RING-Ubox_WDSUB1-like"/>
    <property type="match status" value="1"/>
</dbReference>
<feature type="repeat" description="WD" evidence="4">
    <location>
        <begin position="149"/>
        <end position="180"/>
    </location>
</feature>
<dbReference type="InterPro" id="IPR001680">
    <property type="entry name" value="WD40_rpt"/>
</dbReference>
<evidence type="ECO:0000256" key="2">
    <source>
        <dbReference type="ARBA" id="ARBA00022574"/>
    </source>
</evidence>
<feature type="repeat" description="WD" evidence="4">
    <location>
        <begin position="311"/>
        <end position="347"/>
    </location>
</feature>
<sequence>MSIINEHVARNAAVLQSLKGHISDVNCCDLAPNFTLVTGSSDKTVRIWDWVQGSGYVERPQSPLRVHKYQVTCVRISPQGSMMASSSVDGTTLLWNLHSLMKLYTMAQVNGDAIRVCSFSSDSTLLVTAGDSGAVCIWNLIHRILVRTLFEHEGTTQGLAFTSDNQFLVTACSLEVVKVWLVQDLIDTTTEQTCNPLARLDNIHDMGVFSLDISRHIIIDENNPLVRYYSMASGGCNNEIKLWAIKSGAKIKNKQSMLYQVSVYASGILEGHNSSVTCVRYNSSGRYLVSSSLDKSIKVWDMTKLTCITTLYGHQRYVNCVGFSRDSALVVSGSTGSNDKMVLVWDLTGNITQDSDLFTSFPSWNNSGNVERQVAENAVDNNQCTLVEKIDDIFEGGVNSCCFHGNDLLATGSGDKYVRLFKIGDENNNIEELNISPLEGHTYAINYVEFSKDGSKLASSSLDGCTVIWNPQTGDKHFSIPKNSLSVKVCRFSPNGEFLVTGGDDEKAVIWNVGSIDKMSQFRILEGHLDTVTSACISPDNKILVTVSYNADYRIWLMETSKCIYIKEDAHNGGIQSCDFSENMEPVPNAVCDGQYYLLATCGNDSTVKLWKISVTKFLENVLNYEEIDVSQWRVLQGHGGNVISVKISPRVGEVVCSTATDRQARLWSVYGGHCLYVLDHDSIVTCCSFSSDCSLLAIGCLDRTLWVWKLSQQLVFQTAIATKLMTHKKTVAEWSNGDVIRWLGEINMTRIAENVKKSGLNGEKLVTLPEQDICLSLHLDNETAEIMMQELKWLKKIEFQSAKPFGISVPDEFLCPITHEIMQVPVTCSDGFTYEKSAIAEWFMSGKFTSPMTNQILTNTDFQANLELRNSIREFLDNIEVYNDE</sequence>
<feature type="repeat" description="WD" evidence="4">
    <location>
        <begin position="107"/>
        <end position="140"/>
    </location>
</feature>
<evidence type="ECO:0000256" key="4">
    <source>
        <dbReference type="PROSITE-ProRule" id="PRU00221"/>
    </source>
</evidence>
<name>A0ABD1F6R0_HYPHA</name>